<keyword evidence="5" id="KW-0677">Repeat</keyword>
<dbReference type="Proteomes" id="UP000054937">
    <property type="component" value="Unassembled WGS sequence"/>
</dbReference>
<feature type="compositionally biased region" description="Polar residues" evidence="9">
    <location>
        <begin position="842"/>
        <end position="858"/>
    </location>
</feature>
<keyword evidence="7" id="KW-0539">Nucleus</keyword>
<feature type="region of interest" description="Disordered" evidence="9">
    <location>
        <begin position="800"/>
        <end position="863"/>
    </location>
</feature>
<evidence type="ECO:0000256" key="5">
    <source>
        <dbReference type="ARBA" id="ARBA00022737"/>
    </source>
</evidence>
<feature type="region of interest" description="Disordered" evidence="9">
    <location>
        <begin position="688"/>
        <end position="725"/>
    </location>
</feature>
<protein>
    <submittedName>
        <fullName evidence="10">WD40-repeat-containing domain</fullName>
    </submittedName>
</protein>
<reference evidence="10 11" key="1">
    <citation type="journal article" date="2015" name="Sci. Rep.">
        <title>Genome of the facultative scuticociliatosis pathogen Pseudocohnilembus persalinus provides insight into its virulence through horizontal gene transfer.</title>
        <authorList>
            <person name="Xiong J."/>
            <person name="Wang G."/>
            <person name="Cheng J."/>
            <person name="Tian M."/>
            <person name="Pan X."/>
            <person name="Warren A."/>
            <person name="Jiang C."/>
            <person name="Yuan D."/>
            <person name="Miao W."/>
        </authorList>
    </citation>
    <scope>NUCLEOTIDE SEQUENCE [LARGE SCALE GENOMIC DNA]</scope>
    <source>
        <strain evidence="10">36N120E</strain>
    </source>
</reference>
<feature type="compositionally biased region" description="Basic and acidic residues" evidence="9">
    <location>
        <begin position="803"/>
        <end position="816"/>
    </location>
</feature>
<evidence type="ECO:0000256" key="6">
    <source>
        <dbReference type="ARBA" id="ARBA00023163"/>
    </source>
</evidence>
<dbReference type="PANTHER" id="PTHR44215:SF1">
    <property type="entry name" value="WD REPEAT-CONTAINING PROTEIN 75"/>
    <property type="match status" value="1"/>
</dbReference>
<evidence type="ECO:0000256" key="8">
    <source>
        <dbReference type="PROSITE-ProRule" id="PRU00221"/>
    </source>
</evidence>
<proteinExistence type="predicted"/>
<dbReference type="GO" id="GO:0003723">
    <property type="term" value="F:RNA binding"/>
    <property type="evidence" value="ECO:0007669"/>
    <property type="project" value="InterPro"/>
</dbReference>
<sequence>MQQQNRILGGILGQVVHTTEKTVTVNYSQKISTYNKQSKKIIFEIDNQFNSQIVHFRISSNQLFAIDKSGLIKSFNYDPDTTSQISQNISANYEKQLDFQIASAQFDHLSENLYFLTTTNQLFHLSLQSDTLKKISTLKTAENIEKIEKTLLKLSQSEDLLFISLNKSLFIFSLDQQNNGKIFIKQIKKINHPNLITQFAVSNDDEVLAIGDFQGKITQHKNFLAKSQISVQHWHSTAVTALEFNLQRSVLYSGGGEGVLVVWQQFEDKRDFYPRIGTQITHLQIEQNQNCLTILLKENVIKTIKLHNFAEDLCLQNITNPLAQKTLQQDLKLKQNQQIIAFQAGFQQNQAQNLIATNSLPGRLQIIDLFAQQKKRDLDVVYRNLTSKSDKQTPNPQDITAFKFDSTFKILCAASQSEQQDQFSNTLSSLRFLEEKDQNGQFELITKIEKPHGEKIYGVQNYFSVSQMSNIFITYGSDNKIKFWKKFKAQTSQKRQQQEDSVRYYWNCYREENYKDEKIIKLQAFNIQDEQEEKTQEILNILTENTFLQFNVTQNKVTLEFNLPQTQPQKLPLDFIFLEDSNQTFILFQNQLQVLNLTQKSTTLTIPLENALNIVNHQSQIFVLLTLLEKQKSVIISLNSDLKQDIQINLYDQIFDQILIVKQNDSSSSLLAVDQTQAFQQLKTLNSQTKAKTSETENNIQNNNQNENQNNNQNNNQNENSNNNFSSKLEFSKIQHKKNFQTTFQQHLEINLRQENQHLFNFFPSNSHAIPPANLLFNQFLDKFLVSNSKQQQKYQNLLKTNQDQKKSQKNSEKIKNNSQFLMETESESENENENEDKVLFSQKQSEYLQKSKNNNPEDLNEKQFKDLQTQINSIFSI</sequence>
<name>A0A0V0QD53_PSEPJ</name>
<dbReference type="GO" id="GO:0032040">
    <property type="term" value="C:small-subunit processome"/>
    <property type="evidence" value="ECO:0007669"/>
    <property type="project" value="InterPro"/>
</dbReference>
<organism evidence="10 11">
    <name type="scientific">Pseudocohnilembus persalinus</name>
    <name type="common">Ciliate</name>
    <dbReference type="NCBI Taxonomy" id="266149"/>
    <lineage>
        <taxon>Eukaryota</taxon>
        <taxon>Sar</taxon>
        <taxon>Alveolata</taxon>
        <taxon>Ciliophora</taxon>
        <taxon>Intramacronucleata</taxon>
        <taxon>Oligohymenophorea</taxon>
        <taxon>Scuticociliatia</taxon>
        <taxon>Philasterida</taxon>
        <taxon>Pseudocohnilembidae</taxon>
        <taxon>Pseudocohnilembus</taxon>
    </lineage>
</organism>
<evidence type="ECO:0000256" key="7">
    <source>
        <dbReference type="ARBA" id="ARBA00023242"/>
    </source>
</evidence>
<comment type="subcellular location">
    <subcellularLocation>
        <location evidence="1">Nucleus</location>
        <location evidence="1">Nucleolus</location>
    </subcellularLocation>
</comment>
<dbReference type="AlphaFoldDB" id="A0A0V0QD53"/>
<dbReference type="SMART" id="SM00320">
    <property type="entry name" value="WD40"/>
    <property type="match status" value="3"/>
</dbReference>
<dbReference type="InterPro" id="IPR001680">
    <property type="entry name" value="WD40_rpt"/>
</dbReference>
<dbReference type="PANTHER" id="PTHR44215">
    <property type="entry name" value="WD REPEAT-CONTAINING PROTEIN 75"/>
    <property type="match status" value="1"/>
</dbReference>
<dbReference type="InterPro" id="IPR036322">
    <property type="entry name" value="WD40_repeat_dom_sf"/>
</dbReference>
<accession>A0A0V0QD53</accession>
<dbReference type="InterPro" id="IPR053826">
    <property type="entry name" value="WDR75"/>
</dbReference>
<gene>
    <name evidence="10" type="ORF">PPERSA_07253</name>
</gene>
<evidence type="ECO:0000256" key="9">
    <source>
        <dbReference type="SAM" id="MobiDB-lite"/>
    </source>
</evidence>
<dbReference type="PROSITE" id="PS50082">
    <property type="entry name" value="WD_REPEATS_2"/>
    <property type="match status" value="1"/>
</dbReference>
<evidence type="ECO:0000256" key="4">
    <source>
        <dbReference type="ARBA" id="ARBA00022574"/>
    </source>
</evidence>
<keyword evidence="6" id="KW-0804">Transcription</keyword>
<evidence type="ECO:0000256" key="3">
    <source>
        <dbReference type="ARBA" id="ARBA00022552"/>
    </source>
</evidence>
<feature type="compositionally biased region" description="Acidic residues" evidence="9">
    <location>
        <begin position="825"/>
        <end position="835"/>
    </location>
</feature>
<evidence type="ECO:0000256" key="2">
    <source>
        <dbReference type="ARBA" id="ARBA00022517"/>
    </source>
</evidence>
<feature type="compositionally biased region" description="Low complexity" evidence="9">
    <location>
        <begin position="697"/>
        <end position="724"/>
    </location>
</feature>
<dbReference type="Gene3D" id="2.130.10.10">
    <property type="entry name" value="YVTN repeat-like/Quinoprotein amine dehydrogenase"/>
    <property type="match status" value="2"/>
</dbReference>
<evidence type="ECO:0000256" key="1">
    <source>
        <dbReference type="ARBA" id="ARBA00004604"/>
    </source>
</evidence>
<feature type="repeat" description="WD" evidence="8">
    <location>
        <begin position="232"/>
        <end position="264"/>
    </location>
</feature>
<dbReference type="InParanoid" id="A0A0V0QD53"/>
<dbReference type="GO" id="GO:2000234">
    <property type="term" value="P:positive regulation of rRNA processing"/>
    <property type="evidence" value="ECO:0007669"/>
    <property type="project" value="TreeGrafter"/>
</dbReference>
<keyword evidence="11" id="KW-1185">Reference proteome</keyword>
<comment type="caution">
    <text evidence="10">The sequence shown here is derived from an EMBL/GenBank/DDBJ whole genome shotgun (WGS) entry which is preliminary data.</text>
</comment>
<keyword evidence="4 8" id="KW-0853">WD repeat</keyword>
<keyword evidence="3" id="KW-0698">rRNA processing</keyword>
<dbReference type="Pfam" id="PF23869">
    <property type="entry name" value="Beta-prop_WDR75_1st"/>
    <property type="match status" value="1"/>
</dbReference>
<dbReference type="OMA" id="NTRIEYA"/>
<evidence type="ECO:0000313" key="11">
    <source>
        <dbReference type="Proteomes" id="UP000054937"/>
    </source>
</evidence>
<dbReference type="GO" id="GO:0045943">
    <property type="term" value="P:positive regulation of transcription by RNA polymerase I"/>
    <property type="evidence" value="ECO:0007669"/>
    <property type="project" value="InterPro"/>
</dbReference>
<dbReference type="SUPFAM" id="SSF50978">
    <property type="entry name" value="WD40 repeat-like"/>
    <property type="match status" value="2"/>
</dbReference>
<dbReference type="EMBL" id="LDAU01000196">
    <property type="protein sequence ID" value="KRX00056.1"/>
    <property type="molecule type" value="Genomic_DNA"/>
</dbReference>
<dbReference type="OrthoDB" id="4096at2759"/>
<keyword evidence="2" id="KW-0690">Ribosome biogenesis</keyword>
<evidence type="ECO:0000313" key="10">
    <source>
        <dbReference type="EMBL" id="KRX00056.1"/>
    </source>
</evidence>
<dbReference type="InterPro" id="IPR015943">
    <property type="entry name" value="WD40/YVTN_repeat-like_dom_sf"/>
</dbReference>
<dbReference type="GO" id="GO:0006364">
    <property type="term" value="P:rRNA processing"/>
    <property type="evidence" value="ECO:0007669"/>
    <property type="project" value="UniProtKB-KW"/>
</dbReference>